<protein>
    <submittedName>
        <fullName evidence="2">Acid-resistance membrane protein</fullName>
    </submittedName>
</protein>
<proteinExistence type="predicted"/>
<accession>A0A517ZUX1</accession>
<keyword evidence="1" id="KW-1133">Transmembrane helix</keyword>
<dbReference type="GO" id="GO:0005886">
    <property type="term" value="C:plasma membrane"/>
    <property type="evidence" value="ECO:0007669"/>
    <property type="project" value="TreeGrafter"/>
</dbReference>
<reference evidence="2 3" key="1">
    <citation type="submission" date="2019-02" db="EMBL/GenBank/DDBJ databases">
        <title>Deep-cultivation of Planctomycetes and their phenomic and genomic characterization uncovers novel biology.</title>
        <authorList>
            <person name="Wiegand S."/>
            <person name="Jogler M."/>
            <person name="Boedeker C."/>
            <person name="Pinto D."/>
            <person name="Vollmers J."/>
            <person name="Rivas-Marin E."/>
            <person name="Kohn T."/>
            <person name="Peeters S.H."/>
            <person name="Heuer A."/>
            <person name="Rast P."/>
            <person name="Oberbeckmann S."/>
            <person name="Bunk B."/>
            <person name="Jeske O."/>
            <person name="Meyerdierks A."/>
            <person name="Storesund J.E."/>
            <person name="Kallscheuer N."/>
            <person name="Luecker S."/>
            <person name="Lage O.M."/>
            <person name="Pohl T."/>
            <person name="Merkel B.J."/>
            <person name="Hornburger P."/>
            <person name="Mueller R.-W."/>
            <person name="Bruemmer F."/>
            <person name="Labrenz M."/>
            <person name="Spormann A.M."/>
            <person name="Op den Camp H."/>
            <person name="Overmann J."/>
            <person name="Amann R."/>
            <person name="Jetten M.S.M."/>
            <person name="Mascher T."/>
            <person name="Medema M.H."/>
            <person name="Devos D.P."/>
            <person name="Kaster A.-K."/>
            <person name="Ovreas L."/>
            <person name="Rohde M."/>
            <person name="Galperin M.Y."/>
            <person name="Jogler C."/>
        </authorList>
    </citation>
    <scope>NUCLEOTIDE SEQUENCE [LARGE SCALE GENOMIC DNA]</scope>
    <source>
        <strain evidence="2 3">Mal52</strain>
    </source>
</reference>
<dbReference type="Pfam" id="PF03729">
    <property type="entry name" value="DUF308"/>
    <property type="match status" value="1"/>
</dbReference>
<dbReference type="PANTHER" id="PTHR34989:SF1">
    <property type="entry name" value="PROTEIN HDED"/>
    <property type="match status" value="1"/>
</dbReference>
<dbReference type="KEGG" id="sdyn:Mal52_47970"/>
<dbReference type="InterPro" id="IPR052712">
    <property type="entry name" value="Acid_resist_chaperone_HdeD"/>
</dbReference>
<name>A0A517ZUX1_9PLAN</name>
<evidence type="ECO:0000313" key="2">
    <source>
        <dbReference type="EMBL" id="QDU46279.1"/>
    </source>
</evidence>
<feature type="transmembrane region" description="Helical" evidence="1">
    <location>
        <begin position="53"/>
        <end position="73"/>
    </location>
</feature>
<evidence type="ECO:0000313" key="3">
    <source>
        <dbReference type="Proteomes" id="UP000319383"/>
    </source>
</evidence>
<feature type="transmembrane region" description="Helical" evidence="1">
    <location>
        <begin position="136"/>
        <end position="154"/>
    </location>
</feature>
<feature type="transmembrane region" description="Helical" evidence="1">
    <location>
        <begin position="80"/>
        <end position="98"/>
    </location>
</feature>
<dbReference type="Proteomes" id="UP000319383">
    <property type="component" value="Chromosome"/>
</dbReference>
<dbReference type="InterPro" id="IPR005325">
    <property type="entry name" value="DUF308_memb"/>
</dbReference>
<keyword evidence="1" id="KW-0472">Membrane</keyword>
<dbReference type="EMBL" id="CP036276">
    <property type="protein sequence ID" value="QDU46279.1"/>
    <property type="molecule type" value="Genomic_DNA"/>
</dbReference>
<keyword evidence="3" id="KW-1185">Reference proteome</keyword>
<feature type="transmembrane region" description="Helical" evidence="1">
    <location>
        <begin position="24"/>
        <end position="47"/>
    </location>
</feature>
<dbReference type="PANTHER" id="PTHR34989">
    <property type="entry name" value="PROTEIN HDED"/>
    <property type="match status" value="1"/>
</dbReference>
<evidence type="ECO:0000256" key="1">
    <source>
        <dbReference type="SAM" id="Phobius"/>
    </source>
</evidence>
<feature type="transmembrane region" description="Helical" evidence="1">
    <location>
        <begin position="104"/>
        <end position="124"/>
    </location>
</feature>
<dbReference type="RefSeq" id="WP_145378811.1">
    <property type="nucleotide sequence ID" value="NZ_CP036276.1"/>
</dbReference>
<feature type="transmembrane region" description="Helical" evidence="1">
    <location>
        <begin position="160"/>
        <end position="184"/>
    </location>
</feature>
<dbReference type="AlphaFoldDB" id="A0A517ZUX1"/>
<organism evidence="2 3">
    <name type="scientific">Symmachiella dynata</name>
    <dbReference type="NCBI Taxonomy" id="2527995"/>
    <lineage>
        <taxon>Bacteria</taxon>
        <taxon>Pseudomonadati</taxon>
        <taxon>Planctomycetota</taxon>
        <taxon>Planctomycetia</taxon>
        <taxon>Planctomycetales</taxon>
        <taxon>Planctomycetaceae</taxon>
        <taxon>Symmachiella</taxon>
    </lineage>
</organism>
<keyword evidence="1" id="KW-0812">Transmembrane</keyword>
<sequence length="201" mass="21738">MSQDQLGPSSPAMLVGIQELRHNWGWFLGLGVLLIIAGMAAIGSSVWMTGLTVMFLGWLLLFSGVIQAANFFWRKQWKGFFIDAVSAALYILMGIVLIKNPLEGAVAFTMLIAILLIAGGIFRIAICLMTKMEHKIWLLLHGVVSIVLGGMILQEWPESGLWVIGLFVGIDMLIGGWSMVMLAFAAKNMPSGMDDAGAAPA</sequence>
<gene>
    <name evidence="2" type="ORF">Mal52_47970</name>
</gene>